<evidence type="ECO:0000313" key="3">
    <source>
        <dbReference type="Proteomes" id="UP001190926"/>
    </source>
</evidence>
<dbReference type="SMART" id="SM00256">
    <property type="entry name" value="FBOX"/>
    <property type="match status" value="1"/>
</dbReference>
<evidence type="ECO:0000313" key="2">
    <source>
        <dbReference type="EMBL" id="KAH6832560.1"/>
    </source>
</evidence>
<dbReference type="PANTHER" id="PTHR31482">
    <property type="entry name" value="ESTS AU081301(E20138)"/>
    <property type="match status" value="1"/>
</dbReference>
<dbReference type="AlphaFoldDB" id="A0AAD4JGB6"/>
<gene>
    <name evidence="2" type="ORF">C2S53_008859</name>
</gene>
<dbReference type="Gene3D" id="1.20.1280.50">
    <property type="match status" value="1"/>
</dbReference>
<proteinExistence type="predicted"/>
<keyword evidence="3" id="KW-1185">Reference proteome</keyword>
<name>A0AAD4JGB6_PERFH</name>
<dbReference type="EMBL" id="SDAM02000068">
    <property type="protein sequence ID" value="KAH6832560.1"/>
    <property type="molecule type" value="Genomic_DNA"/>
</dbReference>
<dbReference type="InterPro" id="IPR036047">
    <property type="entry name" value="F-box-like_dom_sf"/>
</dbReference>
<dbReference type="PANTHER" id="PTHR31482:SF2">
    <property type="entry name" value="F-BOX DOMAIN-CONTAINING PROTEIN"/>
    <property type="match status" value="1"/>
</dbReference>
<sequence>MESRVWTFPWIFREIIVLLAKKRKAFLSIFQVPSIKKILRPEFAILEKIEEEKQEICLLDLPDLVLDCILEKLSPVELCSAAGVCSSMREKCTSDHLWQKLMKQKWGEGIGDAAYREWKTQIVLKRALEFSHFTEKRSKFHLFSSLFGHKSEMKEKRRSFLPANSVMSCYLALESGKFWFPAQVFNREVQSGHVGFMLSCYDAQLSYGSTTDNFVARYKAQGRSMIEEGIEWKRIRAPIVDTPANVLHISSCLDHLKPYDHIEIQWRKNKDFPYGWWYGVVGHLDSCSGNEFNCQCHVSDTIILEFKQYTRGSRWRKAKINRKGHREVGNEVDGFYGGIRKLSRKEEIEKWKQLWPNCTLE</sequence>
<evidence type="ECO:0000259" key="1">
    <source>
        <dbReference type="PROSITE" id="PS50181"/>
    </source>
</evidence>
<comment type="caution">
    <text evidence="2">The sequence shown here is derived from an EMBL/GenBank/DDBJ whole genome shotgun (WGS) entry which is preliminary data.</text>
</comment>
<accession>A0AAD4JGB6</accession>
<dbReference type="Pfam" id="PF00646">
    <property type="entry name" value="F-box"/>
    <property type="match status" value="1"/>
</dbReference>
<reference evidence="2 3" key="1">
    <citation type="journal article" date="2021" name="Nat. Commun.">
        <title>Incipient diploidization of the medicinal plant Perilla within 10,000 years.</title>
        <authorList>
            <person name="Zhang Y."/>
            <person name="Shen Q."/>
            <person name="Leng L."/>
            <person name="Zhang D."/>
            <person name="Chen S."/>
            <person name="Shi Y."/>
            <person name="Ning Z."/>
            <person name="Chen S."/>
        </authorList>
    </citation>
    <scope>NUCLEOTIDE SEQUENCE [LARGE SCALE GENOMIC DNA]</scope>
    <source>
        <strain evidence="3">cv. PC099</strain>
    </source>
</reference>
<protein>
    <submittedName>
        <fullName evidence="2">F-box family protein</fullName>
    </submittedName>
</protein>
<organism evidence="2 3">
    <name type="scientific">Perilla frutescens var. hirtella</name>
    <name type="common">Perilla citriodora</name>
    <name type="synonym">Perilla setoyensis</name>
    <dbReference type="NCBI Taxonomy" id="608512"/>
    <lineage>
        <taxon>Eukaryota</taxon>
        <taxon>Viridiplantae</taxon>
        <taxon>Streptophyta</taxon>
        <taxon>Embryophyta</taxon>
        <taxon>Tracheophyta</taxon>
        <taxon>Spermatophyta</taxon>
        <taxon>Magnoliopsida</taxon>
        <taxon>eudicotyledons</taxon>
        <taxon>Gunneridae</taxon>
        <taxon>Pentapetalae</taxon>
        <taxon>asterids</taxon>
        <taxon>lamiids</taxon>
        <taxon>Lamiales</taxon>
        <taxon>Lamiaceae</taxon>
        <taxon>Nepetoideae</taxon>
        <taxon>Elsholtzieae</taxon>
        <taxon>Perilla</taxon>
    </lineage>
</organism>
<dbReference type="PROSITE" id="PS50181">
    <property type="entry name" value="FBOX"/>
    <property type="match status" value="1"/>
</dbReference>
<dbReference type="InterPro" id="IPR001810">
    <property type="entry name" value="F-box_dom"/>
</dbReference>
<feature type="domain" description="F-box" evidence="1">
    <location>
        <begin position="55"/>
        <end position="101"/>
    </location>
</feature>
<dbReference type="SUPFAM" id="SSF81383">
    <property type="entry name" value="F-box domain"/>
    <property type="match status" value="1"/>
</dbReference>
<dbReference type="Proteomes" id="UP001190926">
    <property type="component" value="Unassembled WGS sequence"/>
</dbReference>